<sequence>MAPESLRFGRHTGENMMAADTNLEPAATGTVPSPPAGTKPTRTKRRVTLRQHDARTGLWLMSPTLVIVVMVVVVPLIWSVLLAFQHVKLIQIGTVNPFGNFTLDNFRVVFANGALWTSLLTTIEYTIGSVTLVIIFGLIAAIVVRRPFRGRTLVRAAFLLPYVAPVVAVTFVWKVMLNPEFGIVNQFGQNVLGWDKPIPFLSQATGTWDLLGMQIPVPTALLTVIAFEGWRYFPFAFLFIMARLEALSTEPEEAALVDGAGPWQTFRYIIWPQLIPVIGVLAVLRTIWTFNEFDDIFLLTGGAAGTQVASVRIFDLLTVQRNVGAASAMSVVLAVLLILMLAFYTLMMRRRGEKI</sequence>
<evidence type="ECO:0000256" key="2">
    <source>
        <dbReference type="ARBA" id="ARBA00022448"/>
    </source>
</evidence>
<keyword evidence="4 7" id="KW-0812">Transmembrane</keyword>
<dbReference type="InterPro" id="IPR000515">
    <property type="entry name" value="MetI-like"/>
</dbReference>
<dbReference type="PROSITE" id="PS50928">
    <property type="entry name" value="ABC_TM1"/>
    <property type="match status" value="1"/>
</dbReference>
<feature type="transmembrane region" description="Helical" evidence="7">
    <location>
        <begin position="58"/>
        <end position="78"/>
    </location>
</feature>
<dbReference type="Gene3D" id="1.10.3720.10">
    <property type="entry name" value="MetI-like"/>
    <property type="match status" value="1"/>
</dbReference>
<protein>
    <submittedName>
        <fullName evidence="10">Sugar ABC transporter permease</fullName>
    </submittedName>
</protein>
<feature type="transmembrane region" description="Helical" evidence="7">
    <location>
        <begin position="266"/>
        <end position="284"/>
    </location>
</feature>
<evidence type="ECO:0000313" key="11">
    <source>
        <dbReference type="Proteomes" id="UP001499933"/>
    </source>
</evidence>
<evidence type="ECO:0000256" key="1">
    <source>
        <dbReference type="ARBA" id="ARBA00004651"/>
    </source>
</evidence>
<evidence type="ECO:0000256" key="6">
    <source>
        <dbReference type="ARBA" id="ARBA00023136"/>
    </source>
</evidence>
<dbReference type="InterPro" id="IPR050809">
    <property type="entry name" value="UgpAE/MalFG_permease"/>
</dbReference>
<feature type="transmembrane region" description="Helical" evidence="7">
    <location>
        <begin position="156"/>
        <end position="176"/>
    </location>
</feature>
<reference evidence="11" key="1">
    <citation type="journal article" date="2019" name="Int. J. Syst. Evol. Microbiol.">
        <title>The Global Catalogue of Microorganisms (GCM) 10K type strain sequencing project: providing services to taxonomists for standard genome sequencing and annotation.</title>
        <authorList>
            <consortium name="The Broad Institute Genomics Platform"/>
            <consortium name="The Broad Institute Genome Sequencing Center for Infectious Disease"/>
            <person name="Wu L."/>
            <person name="Ma J."/>
        </authorList>
    </citation>
    <scope>NUCLEOTIDE SEQUENCE [LARGE SCALE GENOMIC DNA]</scope>
    <source>
        <strain evidence="11">JCM 14901</strain>
    </source>
</reference>
<keyword evidence="3" id="KW-1003">Cell membrane</keyword>
<accession>A0ABP5CBK0</accession>
<comment type="similarity">
    <text evidence="7">Belongs to the binding-protein-dependent transport system permease family.</text>
</comment>
<keyword evidence="6 7" id="KW-0472">Membrane</keyword>
<feature type="transmembrane region" description="Helical" evidence="7">
    <location>
        <begin position="326"/>
        <end position="346"/>
    </location>
</feature>
<dbReference type="CDD" id="cd06261">
    <property type="entry name" value="TM_PBP2"/>
    <property type="match status" value="1"/>
</dbReference>
<evidence type="ECO:0000256" key="4">
    <source>
        <dbReference type="ARBA" id="ARBA00022692"/>
    </source>
</evidence>
<dbReference type="Pfam" id="PF00528">
    <property type="entry name" value="BPD_transp_1"/>
    <property type="match status" value="1"/>
</dbReference>
<evidence type="ECO:0000256" key="8">
    <source>
        <dbReference type="SAM" id="MobiDB-lite"/>
    </source>
</evidence>
<dbReference type="PANTHER" id="PTHR43227">
    <property type="entry name" value="BLL4140 PROTEIN"/>
    <property type="match status" value="1"/>
</dbReference>
<keyword evidence="2 7" id="KW-0813">Transport</keyword>
<dbReference type="InterPro" id="IPR035906">
    <property type="entry name" value="MetI-like_sf"/>
</dbReference>
<proteinExistence type="inferred from homology"/>
<organism evidence="10 11">
    <name type="scientific">Microbacterium deminutum</name>
    <dbReference type="NCBI Taxonomy" id="344164"/>
    <lineage>
        <taxon>Bacteria</taxon>
        <taxon>Bacillati</taxon>
        <taxon>Actinomycetota</taxon>
        <taxon>Actinomycetes</taxon>
        <taxon>Micrococcales</taxon>
        <taxon>Microbacteriaceae</taxon>
        <taxon>Microbacterium</taxon>
    </lineage>
</organism>
<evidence type="ECO:0000256" key="3">
    <source>
        <dbReference type="ARBA" id="ARBA00022475"/>
    </source>
</evidence>
<feature type="transmembrane region" description="Helical" evidence="7">
    <location>
        <begin position="125"/>
        <end position="144"/>
    </location>
</feature>
<dbReference type="EMBL" id="BAAAOG010000004">
    <property type="protein sequence ID" value="GAA1960073.1"/>
    <property type="molecule type" value="Genomic_DNA"/>
</dbReference>
<evidence type="ECO:0000259" key="9">
    <source>
        <dbReference type="PROSITE" id="PS50928"/>
    </source>
</evidence>
<comment type="subcellular location">
    <subcellularLocation>
        <location evidence="1 7">Cell membrane</location>
        <topology evidence="1 7">Multi-pass membrane protein</topology>
    </subcellularLocation>
</comment>
<keyword evidence="5 7" id="KW-1133">Transmembrane helix</keyword>
<dbReference type="Proteomes" id="UP001499933">
    <property type="component" value="Unassembled WGS sequence"/>
</dbReference>
<feature type="region of interest" description="Disordered" evidence="8">
    <location>
        <begin position="24"/>
        <end position="47"/>
    </location>
</feature>
<evidence type="ECO:0000256" key="7">
    <source>
        <dbReference type="RuleBase" id="RU363032"/>
    </source>
</evidence>
<dbReference type="SUPFAM" id="SSF161098">
    <property type="entry name" value="MetI-like"/>
    <property type="match status" value="1"/>
</dbReference>
<gene>
    <name evidence="10" type="ORF">GCM10009776_23290</name>
</gene>
<evidence type="ECO:0000256" key="5">
    <source>
        <dbReference type="ARBA" id="ARBA00022989"/>
    </source>
</evidence>
<evidence type="ECO:0000313" key="10">
    <source>
        <dbReference type="EMBL" id="GAA1960073.1"/>
    </source>
</evidence>
<name>A0ABP5CBK0_9MICO</name>
<dbReference type="PANTHER" id="PTHR43227:SF8">
    <property type="entry name" value="DIACETYLCHITOBIOSE UPTAKE SYSTEM PERMEASE PROTEIN DASB"/>
    <property type="match status" value="1"/>
</dbReference>
<feature type="domain" description="ABC transmembrane type-1" evidence="9">
    <location>
        <begin position="119"/>
        <end position="344"/>
    </location>
</feature>
<comment type="caution">
    <text evidence="10">The sequence shown here is derived from an EMBL/GenBank/DDBJ whole genome shotgun (WGS) entry which is preliminary data.</text>
</comment>
<keyword evidence="11" id="KW-1185">Reference proteome</keyword>